<accession>A0A2P2JVC7</accession>
<organism evidence="1">
    <name type="scientific">Rhizophora mucronata</name>
    <name type="common">Asiatic mangrove</name>
    <dbReference type="NCBI Taxonomy" id="61149"/>
    <lineage>
        <taxon>Eukaryota</taxon>
        <taxon>Viridiplantae</taxon>
        <taxon>Streptophyta</taxon>
        <taxon>Embryophyta</taxon>
        <taxon>Tracheophyta</taxon>
        <taxon>Spermatophyta</taxon>
        <taxon>Magnoliopsida</taxon>
        <taxon>eudicotyledons</taxon>
        <taxon>Gunneridae</taxon>
        <taxon>Pentapetalae</taxon>
        <taxon>rosids</taxon>
        <taxon>fabids</taxon>
        <taxon>Malpighiales</taxon>
        <taxon>Rhizophoraceae</taxon>
        <taxon>Rhizophora</taxon>
    </lineage>
</organism>
<evidence type="ECO:0000313" key="1">
    <source>
        <dbReference type="EMBL" id="MBW97419.1"/>
    </source>
</evidence>
<reference evidence="1" key="1">
    <citation type="submission" date="2018-02" db="EMBL/GenBank/DDBJ databases">
        <title>Rhizophora mucronata_Transcriptome.</title>
        <authorList>
            <person name="Meera S.P."/>
            <person name="Sreeshan A."/>
            <person name="Augustine A."/>
        </authorList>
    </citation>
    <scope>NUCLEOTIDE SEQUENCE</scope>
    <source>
        <tissue evidence="1">Leaf</tissue>
    </source>
</reference>
<sequence length="48" mass="5237">MPVTFQLGLGNLLIEGGHLVTICRVGIHLLKMVKVVSTLCQGMKVFQN</sequence>
<dbReference type="EMBL" id="GGEC01016936">
    <property type="protein sequence ID" value="MBW97419.1"/>
    <property type="molecule type" value="Transcribed_RNA"/>
</dbReference>
<proteinExistence type="predicted"/>
<protein>
    <submittedName>
        <fullName evidence="1">Uncharacterized protein LOC105115405</fullName>
    </submittedName>
</protein>
<dbReference type="AlphaFoldDB" id="A0A2P2JVC7"/>
<name>A0A2P2JVC7_RHIMU</name>